<sequence length="995" mass="112032">MNHTNTHQVQKDLRQLRLGLQRIPASESPATTLKALDYALSKTENSVRKQTEEYLRTVTTRLLVLPSIENIPNRCLEIPKWEPVLDFFPKMHWQGEDILRTSNNNEPRSPLSMQLHYKPAHTKNRTTLNQKCGISLPDVHRKCRSIANDHNIILGPPQKLRACEPKSHWNMAEFKEDKRKAKSKLQKWETVPGFTDEKSEAKVLLTPRTPPPSATSKNMDRACVLQGTPAICEGSKVMEVVSAHVNHSKYQFTITNGRIDTKEEHFCHFRQSFSLCWSSVAYALEALEKLLRDFAVPLAKVSGERLVEFAHGWDSGWTKAPPVINLLSVLENSEEVLGLVLSPGQRYKGECGVEAAVIHIQSCWRGRVARKAYQLLCRRKWAAGTIAISWLMHTQMIRVREALQARRLRQLENYRCRAQNLAANWKHIQSSKRTIIHIPSLGYSQSRRLNVRGFDIRQNLQMNRLAEIRDPKVEVIFICPTHLGEDILEYYYSALLMGDGATDTAGNRTTATTSCVRPFVILTPEAVDYFPNHNLCLTTLLKYSPHTLKRIKNLIQGKEAYIVGGLAHVDDLAVADELGVPILGPEPAIAQLYSTKSGCRKIFIAAEVEVPPGQGGIFSLKQLHETLARLMTENSDVKRWLFKIDPEPGGCGTAFCDVQHLSCYNWALNKYHRCGLGMWETKEIQESVLIRYLEEIPQWLERYARPAHTSCYPNWTSFIETFLSQGGAVEAYPPSDTVTCVTVDLLLEPGGHVITLSCGDQLQGSCQFEAVGSTVPQTSVHPQTLDSICARVGQVCLQHHIVGHVSLDLATFMDLGTTEQKVWAVDLDLRYSDQLAMTQMLQMMTGGSLNHHSGCLDVPMHVQGKHCEQQIADKTPVIPRRAVLGGHLFHSNLSMLYHSVFLKMCRAHGIGFNIQRKCGTVFALYDSSERRSMGMITVSEDLQGALVTFAHNLSIIHGEISASKMQEETNFKVLIKNIKDLLQRKQRTVRSKPAA</sequence>
<dbReference type="FunCoup" id="A0A3P8VDB1">
    <property type="interactions" value="45"/>
</dbReference>
<reference evidence="2 3" key="1">
    <citation type="journal article" date="2014" name="Nat. Genet.">
        <title>Whole-genome sequence of a flatfish provides insights into ZW sex chromosome evolution and adaptation to a benthic lifestyle.</title>
        <authorList>
            <person name="Chen S."/>
            <person name="Zhang G."/>
            <person name="Shao C."/>
            <person name="Huang Q."/>
            <person name="Liu G."/>
            <person name="Zhang P."/>
            <person name="Song W."/>
            <person name="An N."/>
            <person name="Chalopin D."/>
            <person name="Volff J.N."/>
            <person name="Hong Y."/>
            <person name="Li Q."/>
            <person name="Sha Z."/>
            <person name="Zhou H."/>
            <person name="Xie M."/>
            <person name="Yu Q."/>
            <person name="Liu Y."/>
            <person name="Xiang H."/>
            <person name="Wang N."/>
            <person name="Wu K."/>
            <person name="Yang C."/>
            <person name="Zhou Q."/>
            <person name="Liao X."/>
            <person name="Yang L."/>
            <person name="Hu Q."/>
            <person name="Zhang J."/>
            <person name="Meng L."/>
            <person name="Jin L."/>
            <person name="Tian Y."/>
            <person name="Lian J."/>
            <person name="Yang J."/>
            <person name="Miao G."/>
            <person name="Liu S."/>
            <person name="Liang Z."/>
            <person name="Yan F."/>
            <person name="Li Y."/>
            <person name="Sun B."/>
            <person name="Zhang H."/>
            <person name="Zhang J."/>
            <person name="Zhu Y."/>
            <person name="Du M."/>
            <person name="Zhao Y."/>
            <person name="Schartl M."/>
            <person name="Tang Q."/>
            <person name="Wang J."/>
        </authorList>
    </citation>
    <scope>NUCLEOTIDE SEQUENCE</scope>
</reference>
<dbReference type="AlphaFoldDB" id="A0A3P8VDB1"/>
<dbReference type="GeneTree" id="ENSGT00390000008908"/>
<name>A0A3P8VDB1_CYNSE</name>
<dbReference type="PROSITE" id="PS50096">
    <property type="entry name" value="IQ"/>
    <property type="match status" value="1"/>
</dbReference>
<dbReference type="PANTHER" id="PTHR14465">
    <property type="entry name" value="IQ DOMAIN-CONTAINING PROTEIN H"/>
    <property type="match status" value="1"/>
</dbReference>
<dbReference type="PANTHER" id="PTHR14465:SF0">
    <property type="entry name" value="IQ DOMAIN-CONTAINING PROTEIN H"/>
    <property type="match status" value="1"/>
</dbReference>
<organism evidence="2 3">
    <name type="scientific">Cynoglossus semilaevis</name>
    <name type="common">Tongue sole</name>
    <dbReference type="NCBI Taxonomy" id="244447"/>
    <lineage>
        <taxon>Eukaryota</taxon>
        <taxon>Metazoa</taxon>
        <taxon>Chordata</taxon>
        <taxon>Craniata</taxon>
        <taxon>Vertebrata</taxon>
        <taxon>Euteleostomi</taxon>
        <taxon>Actinopterygii</taxon>
        <taxon>Neopterygii</taxon>
        <taxon>Teleostei</taxon>
        <taxon>Neoteleostei</taxon>
        <taxon>Acanthomorphata</taxon>
        <taxon>Carangaria</taxon>
        <taxon>Pleuronectiformes</taxon>
        <taxon>Pleuronectoidei</taxon>
        <taxon>Cynoglossidae</taxon>
        <taxon>Cynoglossinae</taxon>
        <taxon>Cynoglossus</taxon>
    </lineage>
</organism>
<dbReference type="STRING" id="244447.ENSCSEP00000011216"/>
<evidence type="ECO:0000313" key="2">
    <source>
        <dbReference type="Ensembl" id="ENSCSEP00000011216.1"/>
    </source>
</evidence>
<feature type="domain" description="IQCH-like ATP-grasp" evidence="1">
    <location>
        <begin position="587"/>
        <end position="851"/>
    </location>
</feature>
<reference evidence="2" key="2">
    <citation type="submission" date="2025-08" db="UniProtKB">
        <authorList>
            <consortium name="Ensembl"/>
        </authorList>
    </citation>
    <scope>IDENTIFICATION</scope>
</reference>
<dbReference type="InParanoid" id="A0A3P8VDB1"/>
<dbReference type="InterPro" id="IPR056855">
    <property type="entry name" value="ATP-grasp_IQCH"/>
</dbReference>
<dbReference type="Pfam" id="PF00612">
    <property type="entry name" value="IQ"/>
    <property type="match status" value="1"/>
</dbReference>
<dbReference type="OMA" id="MHEFIIR"/>
<dbReference type="InterPro" id="IPR038752">
    <property type="entry name" value="IQCH"/>
</dbReference>
<dbReference type="InterPro" id="IPR000048">
    <property type="entry name" value="IQ_motif_EF-hand-BS"/>
</dbReference>
<evidence type="ECO:0000313" key="3">
    <source>
        <dbReference type="Proteomes" id="UP000265120"/>
    </source>
</evidence>
<dbReference type="Pfam" id="PF24923">
    <property type="entry name" value="ATP-grasp_IQCH"/>
    <property type="match status" value="1"/>
</dbReference>
<dbReference type="KEGG" id="csem:103380259"/>
<dbReference type="CDD" id="cd23767">
    <property type="entry name" value="IQCD"/>
    <property type="match status" value="1"/>
</dbReference>
<protein>
    <submittedName>
        <fullName evidence="2">IQ motif containing H</fullName>
    </submittedName>
</protein>
<evidence type="ECO:0000259" key="1">
    <source>
        <dbReference type="Pfam" id="PF24923"/>
    </source>
</evidence>
<dbReference type="SMART" id="SM00015">
    <property type="entry name" value="IQ"/>
    <property type="match status" value="1"/>
</dbReference>
<proteinExistence type="predicted"/>
<keyword evidence="3" id="KW-1185">Reference proteome</keyword>
<dbReference type="Ensembl" id="ENSCSET00000011354.1">
    <property type="protein sequence ID" value="ENSCSEP00000011216.1"/>
    <property type="gene ID" value="ENSCSEG00000007210.1"/>
</dbReference>
<reference evidence="2" key="3">
    <citation type="submission" date="2025-09" db="UniProtKB">
        <authorList>
            <consortium name="Ensembl"/>
        </authorList>
    </citation>
    <scope>IDENTIFICATION</scope>
</reference>
<accession>A0A3P8VDB1</accession>
<dbReference type="Proteomes" id="UP000265120">
    <property type="component" value="Chromosome 6"/>
</dbReference>